<dbReference type="FunFam" id="3.40.50.1820:FF:000072">
    <property type="entry name" value="Serine carboxypeptidase-like 19"/>
    <property type="match status" value="1"/>
</dbReference>
<keyword evidence="4" id="KW-0378">Hydrolase</keyword>
<evidence type="ECO:0000256" key="3">
    <source>
        <dbReference type="ARBA" id="ARBA00022525"/>
    </source>
</evidence>
<name>A0A1J7GMS0_LUPAN</name>
<evidence type="ECO:0000256" key="1">
    <source>
        <dbReference type="ARBA" id="ARBA00004613"/>
    </source>
</evidence>
<organism evidence="5 6">
    <name type="scientific">Lupinus angustifolius</name>
    <name type="common">Narrow-leaved blue lupine</name>
    <dbReference type="NCBI Taxonomy" id="3871"/>
    <lineage>
        <taxon>Eukaryota</taxon>
        <taxon>Viridiplantae</taxon>
        <taxon>Streptophyta</taxon>
        <taxon>Embryophyta</taxon>
        <taxon>Tracheophyta</taxon>
        <taxon>Spermatophyta</taxon>
        <taxon>Magnoliopsida</taxon>
        <taxon>eudicotyledons</taxon>
        <taxon>Gunneridae</taxon>
        <taxon>Pentapetalae</taxon>
        <taxon>rosids</taxon>
        <taxon>fabids</taxon>
        <taxon>Fabales</taxon>
        <taxon>Fabaceae</taxon>
        <taxon>Papilionoideae</taxon>
        <taxon>50 kb inversion clade</taxon>
        <taxon>genistoids sensu lato</taxon>
        <taxon>core genistoids</taxon>
        <taxon>Genisteae</taxon>
        <taxon>Lupinus</taxon>
    </lineage>
</organism>
<dbReference type="PROSITE" id="PS00131">
    <property type="entry name" value="CARBOXYPEPT_SER_SER"/>
    <property type="match status" value="1"/>
</dbReference>
<dbReference type="GO" id="GO:0016747">
    <property type="term" value="F:acyltransferase activity, transferring groups other than amino-acyl groups"/>
    <property type="evidence" value="ECO:0007669"/>
    <property type="project" value="TreeGrafter"/>
</dbReference>
<sequence length="489" mass="55772">MILILSKPTISSHIIRSLPGFHGDLPFKLETGYIGVGENEVVQLFYYFVESEGNPTEDPLLLWLSGGPGCSGLCGLFFEIGPLKFNMVKYNGSLPTFSRNPHSWTKVSSIIFIDAPVGSGFAYSRTMSGYKTSDKIHAQHCHSFMRKWLVYHPKFIGNQFYIGGESYGGIPVPILTKYISDGNEAGEKPKIDIKGYMAGNPGTDPKFDWNAKIPFVHRMALISDELYKSAKMTCRGEYVDVKRDNLACQKDLQAITECIHNINEEHVLEPNCPTDGFLFNYSTADQKAREEFQRMVLHAPLKILQFGCRNYENLLVHEWANNVHVQKALHVRMGHVAVWIRCNRSIIHTYDVPSVLSYHQHLRTKHIWALIYSGDHDMQMSYLGTLRWINSLNSTILEEWKPWFVRDQIAGYVQEYSNYITFATVKGAGHTAPEYKRKECFEMFKRWISHKPLSYLNPKFPFSKGHNGNVTSKVKLSGDCASLSLSRTF</sequence>
<dbReference type="PANTHER" id="PTHR11802:SF450">
    <property type="entry name" value="SERINE CARBOXYPEPTIDASE-LIKE 7"/>
    <property type="match status" value="1"/>
</dbReference>
<keyword evidence="3" id="KW-0964">Secreted</keyword>
<proteinExistence type="inferred from homology"/>
<gene>
    <name evidence="5" type="ORF">TanjilG_22234</name>
</gene>
<keyword evidence="6" id="KW-1185">Reference proteome</keyword>
<dbReference type="Gene3D" id="3.40.50.12670">
    <property type="match status" value="1"/>
</dbReference>
<dbReference type="GO" id="GO:0019748">
    <property type="term" value="P:secondary metabolic process"/>
    <property type="evidence" value="ECO:0007669"/>
    <property type="project" value="TreeGrafter"/>
</dbReference>
<dbReference type="InterPro" id="IPR001563">
    <property type="entry name" value="Peptidase_S10"/>
</dbReference>
<reference evidence="5 6" key="1">
    <citation type="journal article" date="2017" name="Plant Biotechnol. J.">
        <title>A comprehensive draft genome sequence for lupin (Lupinus angustifolius), an emerging health food: insights into plant-microbe interactions and legume evolution.</title>
        <authorList>
            <person name="Hane J.K."/>
            <person name="Ming Y."/>
            <person name="Kamphuis L.G."/>
            <person name="Nelson M.N."/>
            <person name="Garg G."/>
            <person name="Atkins C.A."/>
            <person name="Bayer P.E."/>
            <person name="Bravo A."/>
            <person name="Bringans S."/>
            <person name="Cannon S."/>
            <person name="Edwards D."/>
            <person name="Foley R."/>
            <person name="Gao L.L."/>
            <person name="Harrison M.J."/>
            <person name="Huang W."/>
            <person name="Hurgobin B."/>
            <person name="Li S."/>
            <person name="Liu C.W."/>
            <person name="McGrath A."/>
            <person name="Morahan G."/>
            <person name="Murray J."/>
            <person name="Weller J."/>
            <person name="Jian J."/>
            <person name="Singh K.B."/>
        </authorList>
    </citation>
    <scope>NUCLEOTIDE SEQUENCE [LARGE SCALE GENOMIC DNA]</scope>
    <source>
        <strain evidence="6">cv. Tanjil</strain>
        <tissue evidence="5">Whole plant</tissue>
    </source>
</reference>
<dbReference type="Proteomes" id="UP000188354">
    <property type="component" value="Unassembled WGS sequence"/>
</dbReference>
<dbReference type="PRINTS" id="PR00724">
    <property type="entry name" value="CRBOXYPTASEC"/>
</dbReference>
<dbReference type="Gramene" id="OIV89402">
    <property type="protein sequence ID" value="OIV89402"/>
    <property type="gene ID" value="TanjilG_22234"/>
</dbReference>
<dbReference type="EC" id="3.4.16.-" evidence="4"/>
<evidence type="ECO:0000256" key="4">
    <source>
        <dbReference type="RuleBase" id="RU361156"/>
    </source>
</evidence>
<keyword evidence="4" id="KW-0121">Carboxypeptidase</keyword>
<dbReference type="AlphaFoldDB" id="A0A1J7GMS0"/>
<evidence type="ECO:0000313" key="5">
    <source>
        <dbReference type="EMBL" id="OIV89402.1"/>
    </source>
</evidence>
<dbReference type="Gene3D" id="3.40.50.1820">
    <property type="entry name" value="alpha/beta hydrolase"/>
    <property type="match status" value="1"/>
</dbReference>
<dbReference type="GO" id="GO:0005576">
    <property type="term" value="C:extracellular region"/>
    <property type="evidence" value="ECO:0007669"/>
    <property type="project" value="UniProtKB-SubCell"/>
</dbReference>
<dbReference type="EMBL" id="KV862303">
    <property type="protein sequence ID" value="OIV89402.1"/>
    <property type="molecule type" value="Genomic_DNA"/>
</dbReference>
<dbReference type="SUPFAM" id="SSF53474">
    <property type="entry name" value="alpha/beta-Hydrolases"/>
    <property type="match status" value="1"/>
</dbReference>
<dbReference type="InterPro" id="IPR029058">
    <property type="entry name" value="AB_hydrolase_fold"/>
</dbReference>
<protein>
    <recommendedName>
        <fullName evidence="4">Carboxypeptidase</fullName>
        <ecNumber evidence="4">3.4.16.-</ecNumber>
    </recommendedName>
</protein>
<dbReference type="OMA" id="IHVWAND"/>
<evidence type="ECO:0000256" key="2">
    <source>
        <dbReference type="ARBA" id="ARBA00009431"/>
    </source>
</evidence>
<comment type="similarity">
    <text evidence="2 4">Belongs to the peptidase S10 family.</text>
</comment>
<dbReference type="PANTHER" id="PTHR11802">
    <property type="entry name" value="SERINE PROTEASE FAMILY S10 SERINE CARBOXYPEPTIDASE"/>
    <property type="match status" value="1"/>
</dbReference>
<keyword evidence="4" id="KW-0645">Protease</keyword>
<evidence type="ECO:0000313" key="6">
    <source>
        <dbReference type="Proteomes" id="UP000188354"/>
    </source>
</evidence>
<accession>A0A1J7GMS0</accession>
<dbReference type="Pfam" id="PF00450">
    <property type="entry name" value="Peptidase_S10"/>
    <property type="match status" value="1"/>
</dbReference>
<dbReference type="GO" id="GO:0004185">
    <property type="term" value="F:serine-type carboxypeptidase activity"/>
    <property type="evidence" value="ECO:0007669"/>
    <property type="project" value="UniProtKB-UniRule"/>
</dbReference>
<comment type="subcellular location">
    <subcellularLocation>
        <location evidence="1">Secreted</location>
    </subcellularLocation>
</comment>
<dbReference type="FunFam" id="3.40.50.12670:FF:000002">
    <property type="entry name" value="Carboxypeptidase"/>
    <property type="match status" value="1"/>
</dbReference>
<dbReference type="InterPro" id="IPR018202">
    <property type="entry name" value="Ser_caboxypep_ser_AS"/>
</dbReference>
<dbReference type="GO" id="GO:0006508">
    <property type="term" value="P:proteolysis"/>
    <property type="evidence" value="ECO:0007669"/>
    <property type="project" value="UniProtKB-KW"/>
</dbReference>